<protein>
    <submittedName>
        <fullName evidence="1">Uncharacterized protein</fullName>
    </submittedName>
</protein>
<sequence>MSNWGNKVLPCSLHSQDSAAYLFLSTSLEKFNGIQEAEIRLDRQPIHATNMEGLVRLLHDNTPNIDIGNTVGLDRGILIGFFNVFLVNHRVKTLSRFPTHFTMPWRVPRMLNLRHYSVV</sequence>
<reference evidence="1" key="1">
    <citation type="journal article" date="2023" name="Mol. Phylogenet. Evol.">
        <title>Genome-scale phylogeny and comparative genomics of the fungal order Sordariales.</title>
        <authorList>
            <person name="Hensen N."/>
            <person name="Bonometti L."/>
            <person name="Westerberg I."/>
            <person name="Brannstrom I.O."/>
            <person name="Guillou S."/>
            <person name="Cros-Aarteil S."/>
            <person name="Calhoun S."/>
            <person name="Haridas S."/>
            <person name="Kuo A."/>
            <person name="Mondo S."/>
            <person name="Pangilinan J."/>
            <person name="Riley R."/>
            <person name="LaButti K."/>
            <person name="Andreopoulos B."/>
            <person name="Lipzen A."/>
            <person name="Chen C."/>
            <person name="Yan M."/>
            <person name="Daum C."/>
            <person name="Ng V."/>
            <person name="Clum A."/>
            <person name="Steindorff A."/>
            <person name="Ohm R.A."/>
            <person name="Martin F."/>
            <person name="Silar P."/>
            <person name="Natvig D.O."/>
            <person name="Lalanne C."/>
            <person name="Gautier V."/>
            <person name="Ament-Velasquez S.L."/>
            <person name="Kruys A."/>
            <person name="Hutchinson M.I."/>
            <person name="Powell A.J."/>
            <person name="Barry K."/>
            <person name="Miller A.N."/>
            <person name="Grigoriev I.V."/>
            <person name="Debuchy R."/>
            <person name="Gladieux P."/>
            <person name="Hiltunen Thoren M."/>
            <person name="Johannesson H."/>
        </authorList>
    </citation>
    <scope>NUCLEOTIDE SEQUENCE</scope>
    <source>
        <strain evidence="1">CBS 626.80</strain>
    </source>
</reference>
<proteinExistence type="predicted"/>
<comment type="caution">
    <text evidence="1">The sequence shown here is derived from an EMBL/GenBank/DDBJ whole genome shotgun (WGS) entry which is preliminary data.</text>
</comment>
<dbReference type="AlphaFoldDB" id="A0AAN6SC37"/>
<evidence type="ECO:0000313" key="1">
    <source>
        <dbReference type="EMBL" id="KAK3948154.1"/>
    </source>
</evidence>
<dbReference type="Proteomes" id="UP001303222">
    <property type="component" value="Unassembled WGS sequence"/>
</dbReference>
<reference evidence="1" key="2">
    <citation type="submission" date="2023-06" db="EMBL/GenBank/DDBJ databases">
        <authorList>
            <consortium name="Lawrence Berkeley National Laboratory"/>
            <person name="Mondo S.J."/>
            <person name="Hensen N."/>
            <person name="Bonometti L."/>
            <person name="Westerberg I."/>
            <person name="Brannstrom I.O."/>
            <person name="Guillou S."/>
            <person name="Cros-Aarteil S."/>
            <person name="Calhoun S."/>
            <person name="Haridas S."/>
            <person name="Kuo A."/>
            <person name="Pangilinan J."/>
            <person name="Riley R."/>
            <person name="Labutti K."/>
            <person name="Andreopoulos B."/>
            <person name="Lipzen A."/>
            <person name="Chen C."/>
            <person name="Yanf M."/>
            <person name="Daum C."/>
            <person name="Ng V."/>
            <person name="Clum A."/>
            <person name="Steindorff A."/>
            <person name="Ohm R."/>
            <person name="Martin F."/>
            <person name="Silar P."/>
            <person name="Natvig D."/>
            <person name="Lalanne C."/>
            <person name="Gautier V."/>
            <person name="Ament-Velasquez S.L."/>
            <person name="Kruys A."/>
            <person name="Hutchinson M.I."/>
            <person name="Powell A.J."/>
            <person name="Barry K."/>
            <person name="Miller A.N."/>
            <person name="Grigoriev I.V."/>
            <person name="Debuchy R."/>
            <person name="Gladieux P."/>
            <person name="Thoren M.H."/>
            <person name="Johannesson H."/>
        </authorList>
    </citation>
    <scope>NUCLEOTIDE SEQUENCE</scope>
    <source>
        <strain evidence="1">CBS 626.80</strain>
    </source>
</reference>
<accession>A0AAN6SC37</accession>
<gene>
    <name evidence="1" type="ORF">QBC32DRAFT_352293</name>
</gene>
<keyword evidence="2" id="KW-1185">Reference proteome</keyword>
<dbReference type="EMBL" id="MU859281">
    <property type="protein sequence ID" value="KAK3948154.1"/>
    <property type="molecule type" value="Genomic_DNA"/>
</dbReference>
<name>A0AAN6SC37_9PEZI</name>
<organism evidence="1 2">
    <name type="scientific">Pseudoneurospora amorphoporcata</name>
    <dbReference type="NCBI Taxonomy" id="241081"/>
    <lineage>
        <taxon>Eukaryota</taxon>
        <taxon>Fungi</taxon>
        <taxon>Dikarya</taxon>
        <taxon>Ascomycota</taxon>
        <taxon>Pezizomycotina</taxon>
        <taxon>Sordariomycetes</taxon>
        <taxon>Sordariomycetidae</taxon>
        <taxon>Sordariales</taxon>
        <taxon>Sordariaceae</taxon>
        <taxon>Pseudoneurospora</taxon>
    </lineage>
</organism>
<evidence type="ECO:0000313" key="2">
    <source>
        <dbReference type="Proteomes" id="UP001303222"/>
    </source>
</evidence>